<keyword evidence="3" id="KW-1185">Reference proteome</keyword>
<dbReference type="AlphaFoldDB" id="A0A3N4HWV8"/>
<feature type="compositionally biased region" description="Pro residues" evidence="1">
    <location>
        <begin position="204"/>
        <end position="225"/>
    </location>
</feature>
<evidence type="ECO:0000256" key="1">
    <source>
        <dbReference type="SAM" id="MobiDB-lite"/>
    </source>
</evidence>
<feature type="region of interest" description="Disordered" evidence="1">
    <location>
        <begin position="97"/>
        <end position="274"/>
    </location>
</feature>
<sequence length="456" mass="50305">MMDNGQTYPNAPPNTPVRPGQQQAATKSAMPPPNPATPSSASNTRANHKFEIKSSPSQFNGRKTNFVDSPPTPRGQAPESDNAFARIVNDAIKASTSALTNVPLPQVGQSVKQLDTLTGRQPEKRKAETSTANDNTPKKVHLATPNTISRNPPSAPRPPQTHGLGIHGLGPPSTPRLQQTYPQQPPATPHQFQHGFYPQMNPYQTPPHNPYTPRYEPYPPPPPTPTMRSQNALAYPHSPQGYHYQPYTSPQPYPVAQQSPPVPRPGSYPPNPYQQYPPYQQSYEQPPLLGPGKGFDNPAVHTFIETNTTHLNHLHTTVPPALEAAHEAALASQTTFEADQRAKFEAHRTAVVKTFSITPLAVQWRQNILPNHRKEVLERLERVIKELGEIDGEIMSLCGPGAEPAGEDVDGEWKVVEEEVREVGKKARGELRAVDKRLVKKEKEEKMVALTTMMGK</sequence>
<organism evidence="2 3">
    <name type="scientific">Ascobolus immersus RN42</name>
    <dbReference type="NCBI Taxonomy" id="1160509"/>
    <lineage>
        <taxon>Eukaryota</taxon>
        <taxon>Fungi</taxon>
        <taxon>Dikarya</taxon>
        <taxon>Ascomycota</taxon>
        <taxon>Pezizomycotina</taxon>
        <taxon>Pezizomycetes</taxon>
        <taxon>Pezizales</taxon>
        <taxon>Ascobolaceae</taxon>
        <taxon>Ascobolus</taxon>
    </lineage>
</organism>
<name>A0A3N4HWV8_ASCIM</name>
<protein>
    <submittedName>
        <fullName evidence="2">Uncharacterized protein</fullName>
    </submittedName>
</protein>
<reference evidence="2 3" key="1">
    <citation type="journal article" date="2018" name="Nat. Ecol. Evol.">
        <title>Pezizomycetes genomes reveal the molecular basis of ectomycorrhizal truffle lifestyle.</title>
        <authorList>
            <person name="Murat C."/>
            <person name="Payen T."/>
            <person name="Noel B."/>
            <person name="Kuo A."/>
            <person name="Morin E."/>
            <person name="Chen J."/>
            <person name="Kohler A."/>
            <person name="Krizsan K."/>
            <person name="Balestrini R."/>
            <person name="Da Silva C."/>
            <person name="Montanini B."/>
            <person name="Hainaut M."/>
            <person name="Levati E."/>
            <person name="Barry K.W."/>
            <person name="Belfiori B."/>
            <person name="Cichocki N."/>
            <person name="Clum A."/>
            <person name="Dockter R.B."/>
            <person name="Fauchery L."/>
            <person name="Guy J."/>
            <person name="Iotti M."/>
            <person name="Le Tacon F."/>
            <person name="Lindquist E.A."/>
            <person name="Lipzen A."/>
            <person name="Malagnac F."/>
            <person name="Mello A."/>
            <person name="Molinier V."/>
            <person name="Miyauchi S."/>
            <person name="Poulain J."/>
            <person name="Riccioni C."/>
            <person name="Rubini A."/>
            <person name="Sitrit Y."/>
            <person name="Splivallo R."/>
            <person name="Traeger S."/>
            <person name="Wang M."/>
            <person name="Zifcakova L."/>
            <person name="Wipf D."/>
            <person name="Zambonelli A."/>
            <person name="Paolocci F."/>
            <person name="Nowrousian M."/>
            <person name="Ottonello S."/>
            <person name="Baldrian P."/>
            <person name="Spatafora J.W."/>
            <person name="Henrissat B."/>
            <person name="Nagy L.G."/>
            <person name="Aury J.M."/>
            <person name="Wincker P."/>
            <person name="Grigoriev I.V."/>
            <person name="Bonfante P."/>
            <person name="Martin F.M."/>
        </authorList>
    </citation>
    <scope>NUCLEOTIDE SEQUENCE [LARGE SCALE GENOMIC DNA]</scope>
    <source>
        <strain evidence="2 3">RN42</strain>
    </source>
</reference>
<proteinExistence type="predicted"/>
<feature type="compositionally biased region" description="Polar residues" evidence="1">
    <location>
        <begin position="107"/>
        <end position="119"/>
    </location>
</feature>
<feature type="compositionally biased region" description="Pro residues" evidence="1">
    <location>
        <begin position="260"/>
        <end position="272"/>
    </location>
</feature>
<dbReference type="EMBL" id="ML119744">
    <property type="protein sequence ID" value="RPA76451.1"/>
    <property type="molecule type" value="Genomic_DNA"/>
</dbReference>
<evidence type="ECO:0000313" key="2">
    <source>
        <dbReference type="EMBL" id="RPA76451.1"/>
    </source>
</evidence>
<accession>A0A3N4HWV8</accession>
<feature type="compositionally biased region" description="Polar residues" evidence="1">
    <location>
        <begin position="54"/>
        <end position="67"/>
    </location>
</feature>
<gene>
    <name evidence="2" type="ORF">BJ508DRAFT_365037</name>
</gene>
<feature type="region of interest" description="Disordered" evidence="1">
    <location>
        <begin position="1"/>
        <end position="83"/>
    </location>
</feature>
<dbReference type="Proteomes" id="UP000275078">
    <property type="component" value="Unassembled WGS sequence"/>
</dbReference>
<evidence type="ECO:0000313" key="3">
    <source>
        <dbReference type="Proteomes" id="UP000275078"/>
    </source>
</evidence>